<keyword evidence="1" id="KW-0732">Signal</keyword>
<dbReference type="Proteomes" id="UP000283479">
    <property type="component" value="Unassembled WGS sequence"/>
</dbReference>
<reference evidence="2 3" key="1">
    <citation type="submission" date="2018-11" db="EMBL/GenBank/DDBJ databases">
        <title>Rhodococcus spongicola sp. nov. and Rhodococcus xishaensis sp. nov. from marine sponges.</title>
        <authorList>
            <person name="Li L."/>
            <person name="Lin H.W."/>
        </authorList>
    </citation>
    <scope>NUCLEOTIDE SEQUENCE [LARGE SCALE GENOMIC DNA]</scope>
    <source>
        <strain evidence="2 3">LHW51113</strain>
    </source>
</reference>
<dbReference type="AlphaFoldDB" id="A0A3S3A6N1"/>
<dbReference type="EMBL" id="RKLO01000006">
    <property type="protein sequence ID" value="RVW00794.1"/>
    <property type="molecule type" value="Genomic_DNA"/>
</dbReference>
<accession>A0A3S3A6N1</accession>
<dbReference type="Gene3D" id="3.40.50.1820">
    <property type="entry name" value="alpha/beta hydrolase"/>
    <property type="match status" value="1"/>
</dbReference>
<dbReference type="GO" id="GO:0016042">
    <property type="term" value="P:lipid catabolic process"/>
    <property type="evidence" value="ECO:0007669"/>
    <property type="project" value="InterPro"/>
</dbReference>
<dbReference type="Pfam" id="PF01674">
    <property type="entry name" value="Lipase_2"/>
    <property type="match status" value="1"/>
</dbReference>
<feature type="chain" id="PRO_5018780463" evidence="1">
    <location>
        <begin position="25"/>
        <end position="312"/>
    </location>
</feature>
<comment type="caution">
    <text evidence="2">The sequence shown here is derived from an EMBL/GenBank/DDBJ whole genome shotgun (WGS) entry which is preliminary data.</text>
</comment>
<feature type="signal peptide" evidence="1">
    <location>
        <begin position="1"/>
        <end position="24"/>
    </location>
</feature>
<organism evidence="2 3">
    <name type="scientific">Rhodococcus xishaensis</name>
    <dbReference type="NCBI Taxonomy" id="2487364"/>
    <lineage>
        <taxon>Bacteria</taxon>
        <taxon>Bacillati</taxon>
        <taxon>Actinomycetota</taxon>
        <taxon>Actinomycetes</taxon>
        <taxon>Mycobacteriales</taxon>
        <taxon>Nocardiaceae</taxon>
        <taxon>Rhodococcus</taxon>
    </lineage>
</organism>
<dbReference type="InterPro" id="IPR029058">
    <property type="entry name" value="AB_hydrolase_fold"/>
</dbReference>
<dbReference type="OrthoDB" id="8871309at2"/>
<dbReference type="InterPro" id="IPR002918">
    <property type="entry name" value="Lipase_EstA/Esterase_EstB"/>
</dbReference>
<evidence type="ECO:0000313" key="3">
    <source>
        <dbReference type="Proteomes" id="UP000283479"/>
    </source>
</evidence>
<gene>
    <name evidence="2" type="ORF">EGT50_14525</name>
</gene>
<keyword evidence="3" id="KW-1185">Reference proteome</keyword>
<dbReference type="GO" id="GO:0016298">
    <property type="term" value="F:lipase activity"/>
    <property type="evidence" value="ECO:0007669"/>
    <property type="project" value="TreeGrafter"/>
</dbReference>
<name>A0A3S3A6N1_9NOCA</name>
<keyword evidence="2" id="KW-0378">Hydrolase</keyword>
<protein>
    <submittedName>
        <fullName evidence="2">Alpha/beta fold hydrolase</fullName>
    </submittedName>
</protein>
<proteinExistence type="predicted"/>
<dbReference type="RefSeq" id="WP_127955585.1">
    <property type="nucleotide sequence ID" value="NZ_RKLO01000006.1"/>
</dbReference>
<evidence type="ECO:0000256" key="1">
    <source>
        <dbReference type="SAM" id="SignalP"/>
    </source>
</evidence>
<dbReference type="PANTHER" id="PTHR32015">
    <property type="entry name" value="FASTING INDUCED LIPASE"/>
    <property type="match status" value="1"/>
</dbReference>
<dbReference type="PANTHER" id="PTHR32015:SF1">
    <property type="entry name" value="LIPASE"/>
    <property type="match status" value="1"/>
</dbReference>
<sequence length="312" mass="33121">MRRFIAGVLLSAVSLLGVAVPATAQEAYPVPYNFLAGISLELSNPGGSAPGSNDWSCKPSDERPNPVVLVHGTFGNRQDNWGSFAPLLANEGYCVFALTYGALEDQPWPISAIGGLKPIEESAEQLREFVDRVLQETGAEKVDLIGHSQGTLMPTYYVQQLGGADKIDKYVSLAPLWDGTDGSGGDSSMDTLMDAMSALIDDGSGELCLACPQMATGSEFLQALQANGIYAPEVTYTNILTRYDQVIVPYTSGYLEGPNATNIVLQDECSTNFGEHLAVAADSVAAVHVLNALDPDNQRSVPCQFVVPILGG</sequence>
<dbReference type="SUPFAM" id="SSF53474">
    <property type="entry name" value="alpha/beta-Hydrolases"/>
    <property type="match status" value="1"/>
</dbReference>
<evidence type="ECO:0000313" key="2">
    <source>
        <dbReference type="EMBL" id="RVW00794.1"/>
    </source>
</evidence>